<reference evidence="1 2" key="1">
    <citation type="journal article" date="2023" name="Arcadia Sci">
        <title>De novo assembly of a long-read Amblyomma americanum tick genome.</title>
        <authorList>
            <person name="Chou S."/>
            <person name="Poskanzer K.E."/>
            <person name="Rollins M."/>
            <person name="Thuy-Boun P.S."/>
        </authorList>
    </citation>
    <scope>NUCLEOTIDE SEQUENCE [LARGE SCALE GENOMIC DNA]</scope>
    <source>
        <strain evidence="1">F_SG_1</strain>
        <tissue evidence="1">Salivary glands</tissue>
    </source>
</reference>
<dbReference type="Proteomes" id="UP001321473">
    <property type="component" value="Unassembled WGS sequence"/>
</dbReference>
<dbReference type="AlphaFoldDB" id="A0AAQ4D1I0"/>
<proteinExistence type="predicted"/>
<keyword evidence="2" id="KW-1185">Reference proteome</keyword>
<protein>
    <submittedName>
        <fullName evidence="1">Uncharacterized protein</fullName>
    </submittedName>
</protein>
<comment type="caution">
    <text evidence="1">The sequence shown here is derived from an EMBL/GenBank/DDBJ whole genome shotgun (WGS) entry which is preliminary data.</text>
</comment>
<sequence>MRQCKAKYHAPSKTEAIKVRKAERWAFLNCTAEHAREMHAVEYIERLFDDSAYRKEVYDCYYKERKASMLERGLAPELSNRSYRVSSTGHRRSR</sequence>
<name>A0AAQ4D1I0_AMBAM</name>
<evidence type="ECO:0000313" key="2">
    <source>
        <dbReference type="Proteomes" id="UP001321473"/>
    </source>
</evidence>
<accession>A0AAQ4D1I0</accession>
<organism evidence="1 2">
    <name type="scientific">Amblyomma americanum</name>
    <name type="common">Lone star tick</name>
    <dbReference type="NCBI Taxonomy" id="6943"/>
    <lineage>
        <taxon>Eukaryota</taxon>
        <taxon>Metazoa</taxon>
        <taxon>Ecdysozoa</taxon>
        <taxon>Arthropoda</taxon>
        <taxon>Chelicerata</taxon>
        <taxon>Arachnida</taxon>
        <taxon>Acari</taxon>
        <taxon>Parasitiformes</taxon>
        <taxon>Ixodida</taxon>
        <taxon>Ixodoidea</taxon>
        <taxon>Ixodidae</taxon>
        <taxon>Amblyomminae</taxon>
        <taxon>Amblyomma</taxon>
    </lineage>
</organism>
<dbReference type="EMBL" id="JARKHS020036324">
    <property type="protein sequence ID" value="KAK8756320.1"/>
    <property type="molecule type" value="Genomic_DNA"/>
</dbReference>
<evidence type="ECO:0000313" key="1">
    <source>
        <dbReference type="EMBL" id="KAK8756320.1"/>
    </source>
</evidence>
<gene>
    <name evidence="1" type="ORF">V5799_000976</name>
</gene>